<dbReference type="EMBL" id="JACCBI010000001">
    <property type="protein sequence ID" value="NYD66935.1"/>
    <property type="molecule type" value="Genomic_DNA"/>
</dbReference>
<name>A0A4Q2M6H0_9MICO</name>
<dbReference type="GO" id="GO:0005886">
    <property type="term" value="C:plasma membrane"/>
    <property type="evidence" value="ECO:0007669"/>
    <property type="project" value="UniProtKB-SubCell"/>
</dbReference>
<evidence type="ECO:0000256" key="4">
    <source>
        <dbReference type="ARBA" id="ARBA00022692"/>
    </source>
</evidence>
<evidence type="ECO:0000256" key="2">
    <source>
        <dbReference type="ARBA" id="ARBA00006228"/>
    </source>
</evidence>
<feature type="transmembrane region" description="Helical" evidence="7">
    <location>
        <begin position="12"/>
        <end position="29"/>
    </location>
</feature>
<dbReference type="AlphaFoldDB" id="A0A4Q2M6H0"/>
<sequence length="196" mass="21892">MSPQRDSWVRTIWLQLPLVIGLIILWVFLWDAVTVMTIVTGLLLALGVMRVFYLPPVLLSGRVNLLWLLYLAIRMIADIVVASIGIALLSINPRYHPLNSVIAVRLHTRSDLVMTLTAEAISVVPGTVVIDVDREEGILYLHAINTPNASDIETTRRRVLGTEERIVLAIGTHDQAETVRAERRERRAELSRGGTS</sequence>
<evidence type="ECO:0000256" key="5">
    <source>
        <dbReference type="ARBA" id="ARBA00022989"/>
    </source>
</evidence>
<dbReference type="Proteomes" id="UP000581087">
    <property type="component" value="Unassembled WGS sequence"/>
</dbReference>
<keyword evidence="5 7" id="KW-1133">Transmembrane helix</keyword>
<comment type="caution">
    <text evidence="9">The sequence shown here is derived from an EMBL/GenBank/DDBJ whole genome shotgun (WGS) entry which is preliminary data.</text>
</comment>
<evidence type="ECO:0000313" key="10">
    <source>
        <dbReference type="Proteomes" id="UP000292686"/>
    </source>
</evidence>
<dbReference type="EMBL" id="SDPM01000002">
    <property type="protein sequence ID" value="RXZ87579.1"/>
    <property type="molecule type" value="Genomic_DNA"/>
</dbReference>
<accession>A0A4Q2M6H0</accession>
<dbReference type="Pfam" id="PF01899">
    <property type="entry name" value="MNHE"/>
    <property type="match status" value="1"/>
</dbReference>
<proteinExistence type="inferred from homology"/>
<dbReference type="PANTHER" id="PTHR34584">
    <property type="entry name" value="NA(+)/H(+) ANTIPORTER SUBUNIT E1"/>
    <property type="match status" value="1"/>
</dbReference>
<protein>
    <submittedName>
        <fullName evidence="8">Multicomponent Na+:H+ antiporter subunit E</fullName>
    </submittedName>
    <submittedName>
        <fullName evidence="9">Na+/H+ antiporter subunit E</fullName>
    </submittedName>
</protein>
<reference evidence="9 10" key="1">
    <citation type="submission" date="2019-01" db="EMBL/GenBank/DDBJ databases">
        <title>Agromyces.</title>
        <authorList>
            <person name="Li J."/>
        </authorList>
    </citation>
    <scope>NUCLEOTIDE SEQUENCE [LARGE SCALE GENOMIC DNA]</scope>
    <source>
        <strain evidence="9 10">DSM 23870</strain>
    </source>
</reference>
<evidence type="ECO:0000313" key="8">
    <source>
        <dbReference type="EMBL" id="NYD66935.1"/>
    </source>
</evidence>
<keyword evidence="3" id="KW-1003">Cell membrane</keyword>
<reference evidence="8 11" key="2">
    <citation type="submission" date="2020-07" db="EMBL/GenBank/DDBJ databases">
        <title>Sequencing the genomes of 1000 actinobacteria strains.</title>
        <authorList>
            <person name="Klenk H.-P."/>
        </authorList>
    </citation>
    <scope>NUCLEOTIDE SEQUENCE [LARGE SCALE GENOMIC DNA]</scope>
    <source>
        <strain evidence="8 11">DSM 23870</strain>
    </source>
</reference>
<organism evidence="9 10">
    <name type="scientific">Agromyces atrinae</name>
    <dbReference type="NCBI Taxonomy" id="592376"/>
    <lineage>
        <taxon>Bacteria</taxon>
        <taxon>Bacillati</taxon>
        <taxon>Actinomycetota</taxon>
        <taxon>Actinomycetes</taxon>
        <taxon>Micrococcales</taxon>
        <taxon>Microbacteriaceae</taxon>
        <taxon>Agromyces</taxon>
    </lineage>
</organism>
<keyword evidence="4 7" id="KW-0812">Transmembrane</keyword>
<evidence type="ECO:0000313" key="9">
    <source>
        <dbReference type="EMBL" id="RXZ87579.1"/>
    </source>
</evidence>
<dbReference type="OrthoDB" id="3556991at2"/>
<keyword evidence="10" id="KW-1185">Reference proteome</keyword>
<dbReference type="GO" id="GO:0008324">
    <property type="term" value="F:monoatomic cation transmembrane transporter activity"/>
    <property type="evidence" value="ECO:0007669"/>
    <property type="project" value="InterPro"/>
</dbReference>
<dbReference type="PANTHER" id="PTHR34584:SF1">
    <property type="entry name" value="NA(+)_H(+) ANTIPORTER SUBUNIT E1"/>
    <property type="match status" value="1"/>
</dbReference>
<feature type="transmembrane region" description="Helical" evidence="7">
    <location>
        <begin position="35"/>
        <end position="53"/>
    </location>
</feature>
<dbReference type="RefSeq" id="WP_129173317.1">
    <property type="nucleotide sequence ID" value="NZ_JACCBI010000001.1"/>
</dbReference>
<evidence type="ECO:0000313" key="11">
    <source>
        <dbReference type="Proteomes" id="UP000581087"/>
    </source>
</evidence>
<comment type="similarity">
    <text evidence="2">Belongs to the CPA3 antiporters (TC 2.A.63) subunit E family.</text>
</comment>
<feature type="transmembrane region" description="Helical" evidence="7">
    <location>
        <begin position="65"/>
        <end position="91"/>
    </location>
</feature>
<dbReference type="NCBIfam" id="NF006521">
    <property type="entry name" value="PRK08965.1-5"/>
    <property type="match status" value="1"/>
</dbReference>
<gene>
    <name evidence="8" type="ORF">BJ972_001454</name>
    <name evidence="9" type="ORF">ESP50_06600</name>
</gene>
<comment type="subcellular location">
    <subcellularLocation>
        <location evidence="1">Cell membrane</location>
        <topology evidence="1">Multi-pass membrane protein</topology>
    </subcellularLocation>
</comment>
<evidence type="ECO:0000256" key="7">
    <source>
        <dbReference type="SAM" id="Phobius"/>
    </source>
</evidence>
<dbReference type="InterPro" id="IPR002758">
    <property type="entry name" value="Cation_antiport_E"/>
</dbReference>
<evidence type="ECO:0000256" key="6">
    <source>
        <dbReference type="ARBA" id="ARBA00023136"/>
    </source>
</evidence>
<keyword evidence="6 7" id="KW-0472">Membrane</keyword>
<evidence type="ECO:0000256" key="3">
    <source>
        <dbReference type="ARBA" id="ARBA00022475"/>
    </source>
</evidence>
<dbReference type="Proteomes" id="UP000292686">
    <property type="component" value="Unassembled WGS sequence"/>
</dbReference>
<evidence type="ECO:0000256" key="1">
    <source>
        <dbReference type="ARBA" id="ARBA00004651"/>
    </source>
</evidence>